<accession>A0ABP7G8U6</accession>
<dbReference type="EMBL" id="BAABDU010000002">
    <property type="protein sequence ID" value="GAA3757655.1"/>
    <property type="molecule type" value="Genomic_DNA"/>
</dbReference>
<dbReference type="InterPro" id="IPR014710">
    <property type="entry name" value="RmlC-like_jellyroll"/>
</dbReference>
<dbReference type="Pfam" id="PF00027">
    <property type="entry name" value="cNMP_binding"/>
    <property type="match status" value="1"/>
</dbReference>
<dbReference type="InterPro" id="IPR018490">
    <property type="entry name" value="cNMP-bd_dom_sf"/>
</dbReference>
<organism evidence="2 3">
    <name type="scientific">Flavobacterium ginsengiterrae</name>
    <dbReference type="NCBI Taxonomy" id="871695"/>
    <lineage>
        <taxon>Bacteria</taxon>
        <taxon>Pseudomonadati</taxon>
        <taxon>Bacteroidota</taxon>
        <taxon>Flavobacteriia</taxon>
        <taxon>Flavobacteriales</taxon>
        <taxon>Flavobacteriaceae</taxon>
        <taxon>Flavobacterium</taxon>
    </lineage>
</organism>
<sequence>MIETHKEVFLNSVRKICPNVTDLELSQYALKLTVEELCKKDYFLEFGKVQKNIGFVINGLVRSFFVDQNGNEITVGFYAEGDYVTHYPAFITQQPSKYSIQCLENTTMVCLSYENMQLVYKELPNLERYGRLVAEEILKRQQARIESFIFQTAEERYLDFVKRDSNLFNRVSISHLCSFLGIERQTLTRIRHKLAHQ</sequence>
<name>A0ABP7G8U6_9FLAO</name>
<comment type="caution">
    <text evidence="2">The sequence shown here is derived from an EMBL/GenBank/DDBJ whole genome shotgun (WGS) entry which is preliminary data.</text>
</comment>
<dbReference type="SUPFAM" id="SSF51206">
    <property type="entry name" value="cAMP-binding domain-like"/>
    <property type="match status" value="1"/>
</dbReference>
<protein>
    <submittedName>
        <fullName evidence="2">Crp/Fnr family transcriptional regulator</fullName>
    </submittedName>
</protein>
<dbReference type="Gene3D" id="2.60.120.10">
    <property type="entry name" value="Jelly Rolls"/>
    <property type="match status" value="1"/>
</dbReference>
<evidence type="ECO:0000313" key="3">
    <source>
        <dbReference type="Proteomes" id="UP001500748"/>
    </source>
</evidence>
<dbReference type="CDD" id="cd00038">
    <property type="entry name" value="CAP_ED"/>
    <property type="match status" value="1"/>
</dbReference>
<feature type="domain" description="Cyclic nucleotide-binding" evidence="1">
    <location>
        <begin position="35"/>
        <end position="117"/>
    </location>
</feature>
<proteinExistence type="predicted"/>
<evidence type="ECO:0000313" key="2">
    <source>
        <dbReference type="EMBL" id="GAA3757655.1"/>
    </source>
</evidence>
<reference evidence="3" key="1">
    <citation type="journal article" date="2019" name="Int. J. Syst. Evol. Microbiol.">
        <title>The Global Catalogue of Microorganisms (GCM) 10K type strain sequencing project: providing services to taxonomists for standard genome sequencing and annotation.</title>
        <authorList>
            <consortium name="The Broad Institute Genomics Platform"/>
            <consortium name="The Broad Institute Genome Sequencing Center for Infectious Disease"/>
            <person name="Wu L."/>
            <person name="Ma J."/>
        </authorList>
    </citation>
    <scope>NUCLEOTIDE SEQUENCE [LARGE SCALE GENOMIC DNA]</scope>
    <source>
        <strain evidence="3">JCM 17337</strain>
    </source>
</reference>
<dbReference type="RefSeq" id="WP_345139824.1">
    <property type="nucleotide sequence ID" value="NZ_BAABDU010000002.1"/>
</dbReference>
<dbReference type="Proteomes" id="UP001500748">
    <property type="component" value="Unassembled WGS sequence"/>
</dbReference>
<keyword evidence="3" id="KW-1185">Reference proteome</keyword>
<evidence type="ECO:0000259" key="1">
    <source>
        <dbReference type="Pfam" id="PF00027"/>
    </source>
</evidence>
<gene>
    <name evidence="2" type="ORF">GCM10022423_05050</name>
</gene>
<dbReference type="InterPro" id="IPR000595">
    <property type="entry name" value="cNMP-bd_dom"/>
</dbReference>